<dbReference type="PANTHER" id="PTHR44169:SF6">
    <property type="entry name" value="NADPH-DEPENDENT 1-ACYLDIHYDROXYACETONE PHOSPHATE REDUCTASE"/>
    <property type="match status" value="1"/>
</dbReference>
<comment type="similarity">
    <text evidence="1 3">Belongs to the short-chain dehydrogenases/reductases (SDR) family.</text>
</comment>
<dbReference type="SMART" id="SM00822">
    <property type="entry name" value="PKS_KR"/>
    <property type="match status" value="1"/>
</dbReference>
<dbReference type="Pfam" id="PF00106">
    <property type="entry name" value="adh_short"/>
    <property type="match status" value="1"/>
</dbReference>
<dbReference type="RefSeq" id="WP_124739081.1">
    <property type="nucleotide sequence ID" value="NZ_CP034086.1"/>
</dbReference>
<dbReference type="GO" id="GO:0016491">
    <property type="term" value="F:oxidoreductase activity"/>
    <property type="evidence" value="ECO:0007669"/>
    <property type="project" value="UniProtKB-KW"/>
</dbReference>
<evidence type="ECO:0000256" key="1">
    <source>
        <dbReference type="ARBA" id="ARBA00006484"/>
    </source>
</evidence>
<evidence type="ECO:0000313" key="6">
    <source>
        <dbReference type="Proteomes" id="UP000273982"/>
    </source>
</evidence>
<dbReference type="InterPro" id="IPR036291">
    <property type="entry name" value="NAD(P)-bd_dom_sf"/>
</dbReference>
<dbReference type="InterPro" id="IPR002347">
    <property type="entry name" value="SDR_fam"/>
</dbReference>
<protein>
    <submittedName>
        <fullName evidence="5">SDR family oxidoreductase</fullName>
    </submittedName>
</protein>
<dbReference type="PRINTS" id="PR00081">
    <property type="entry name" value="GDHRDH"/>
</dbReference>
<organism evidence="5 6">
    <name type="scientific">Methylocystis rosea</name>
    <dbReference type="NCBI Taxonomy" id="173366"/>
    <lineage>
        <taxon>Bacteria</taxon>
        <taxon>Pseudomonadati</taxon>
        <taxon>Pseudomonadota</taxon>
        <taxon>Alphaproteobacteria</taxon>
        <taxon>Hyphomicrobiales</taxon>
        <taxon>Methylocystaceae</taxon>
        <taxon>Methylocystis</taxon>
    </lineage>
</organism>
<name>A0A3G8M682_9HYPH</name>
<reference evidence="5 6" key="1">
    <citation type="submission" date="2018-11" db="EMBL/GenBank/DDBJ databases">
        <title>Genome squencing of methanotrophic bacteria isolated from alkaline groundwater in Korea.</title>
        <authorList>
            <person name="Nguyen L.N."/>
        </authorList>
    </citation>
    <scope>NUCLEOTIDE SEQUENCE [LARGE SCALE GENOMIC DNA]</scope>
    <source>
        <strain evidence="5 6">GW6</strain>
    </source>
</reference>
<dbReference type="InterPro" id="IPR057326">
    <property type="entry name" value="KR_dom"/>
</dbReference>
<dbReference type="PRINTS" id="PR00080">
    <property type="entry name" value="SDRFAMILY"/>
</dbReference>
<dbReference type="EMBL" id="CP034086">
    <property type="protein sequence ID" value="AZG77381.1"/>
    <property type="molecule type" value="Genomic_DNA"/>
</dbReference>
<gene>
    <name evidence="5" type="ORF">EHO51_11915</name>
</gene>
<dbReference type="PROSITE" id="PS00061">
    <property type="entry name" value="ADH_SHORT"/>
    <property type="match status" value="1"/>
</dbReference>
<dbReference type="AlphaFoldDB" id="A0A3G8M682"/>
<dbReference type="CDD" id="cd05374">
    <property type="entry name" value="17beta-HSD-like_SDR_c"/>
    <property type="match status" value="1"/>
</dbReference>
<dbReference type="KEGG" id="mros:EHO51_11915"/>
<dbReference type="SUPFAM" id="SSF51735">
    <property type="entry name" value="NAD(P)-binding Rossmann-fold domains"/>
    <property type="match status" value="1"/>
</dbReference>
<keyword evidence="2" id="KW-0560">Oxidoreductase</keyword>
<evidence type="ECO:0000313" key="5">
    <source>
        <dbReference type="EMBL" id="AZG77381.1"/>
    </source>
</evidence>
<evidence type="ECO:0000256" key="3">
    <source>
        <dbReference type="RuleBase" id="RU000363"/>
    </source>
</evidence>
<dbReference type="Gene3D" id="3.40.50.720">
    <property type="entry name" value="NAD(P)-binding Rossmann-like Domain"/>
    <property type="match status" value="1"/>
</dbReference>
<accession>A0A3G8M682</accession>
<evidence type="ECO:0000259" key="4">
    <source>
        <dbReference type="SMART" id="SM00822"/>
    </source>
</evidence>
<dbReference type="PANTHER" id="PTHR44169">
    <property type="entry name" value="NADPH-DEPENDENT 1-ACYLDIHYDROXYACETONE PHOSPHATE REDUCTASE"/>
    <property type="match status" value="1"/>
</dbReference>
<dbReference type="Proteomes" id="UP000273982">
    <property type="component" value="Chromosome"/>
</dbReference>
<feature type="domain" description="Ketoreductase" evidence="4">
    <location>
        <begin position="7"/>
        <end position="190"/>
    </location>
</feature>
<proteinExistence type="inferred from homology"/>
<evidence type="ECO:0000256" key="2">
    <source>
        <dbReference type="ARBA" id="ARBA00023002"/>
    </source>
</evidence>
<sequence>MSEGAKRAVVITGASTGIGEACVRLLVERDFLVFGSVRTAADAERLKAQFGENYAPLFFDVTDGDAVAQAALAVEDRLQGGTLAGLVNNAGMAVAGPLLHVPVEELRRQFEVNVIGQLRVTQAFAPLLGARAPQGEPPGRIVNMSSVAGRMVGPLMGPYSASKFALEAMSDALRRELAVYGIAVVVIEPGMIATPIWDKAESAAFDAFDRTIYGPAARRVQKWAVDQGRTAVGPEVVAEAVHRALVGPRPPLRILVLGSSALHYYAQLLIPARLMDWLMARHFGFDKIRRPQVSSRAAKKEVIQWP</sequence>
<dbReference type="InterPro" id="IPR020904">
    <property type="entry name" value="Sc_DH/Rdtase_CS"/>
</dbReference>